<dbReference type="RefSeq" id="WP_136776318.1">
    <property type="nucleotide sequence ID" value="NZ_SUPK01000001.1"/>
</dbReference>
<name>A0A4V5LSV2_9BACL</name>
<dbReference type="Gene3D" id="1.10.357.10">
    <property type="entry name" value="Tetracycline Repressor, domain 2"/>
    <property type="match status" value="1"/>
</dbReference>
<evidence type="ECO:0000256" key="3">
    <source>
        <dbReference type="ARBA" id="ARBA00023163"/>
    </source>
</evidence>
<reference evidence="6 7" key="1">
    <citation type="submission" date="2019-04" db="EMBL/GenBank/DDBJ databases">
        <title>Cohnella sp. nov., isolated from soil.</title>
        <authorList>
            <person name="Kim W."/>
        </authorList>
    </citation>
    <scope>NUCLEOTIDE SEQUENCE [LARGE SCALE GENOMIC DNA]</scope>
    <source>
        <strain evidence="6 7">CAU 1483</strain>
    </source>
</reference>
<dbReference type="InterPro" id="IPR023772">
    <property type="entry name" value="DNA-bd_HTH_TetR-type_CS"/>
</dbReference>
<keyword evidence="3" id="KW-0804">Transcription</keyword>
<dbReference type="PROSITE" id="PS01081">
    <property type="entry name" value="HTH_TETR_1"/>
    <property type="match status" value="1"/>
</dbReference>
<evidence type="ECO:0000256" key="4">
    <source>
        <dbReference type="PROSITE-ProRule" id="PRU00335"/>
    </source>
</evidence>
<dbReference type="PANTHER" id="PTHR30055">
    <property type="entry name" value="HTH-TYPE TRANSCRIPTIONAL REGULATOR RUTR"/>
    <property type="match status" value="1"/>
</dbReference>
<dbReference type="PRINTS" id="PR00455">
    <property type="entry name" value="HTHTETR"/>
</dbReference>
<dbReference type="PANTHER" id="PTHR30055:SF234">
    <property type="entry name" value="HTH-TYPE TRANSCRIPTIONAL REGULATOR BETI"/>
    <property type="match status" value="1"/>
</dbReference>
<organism evidence="6 7">
    <name type="scientific">Cohnella pontilimi</name>
    <dbReference type="NCBI Taxonomy" id="2564100"/>
    <lineage>
        <taxon>Bacteria</taxon>
        <taxon>Bacillati</taxon>
        <taxon>Bacillota</taxon>
        <taxon>Bacilli</taxon>
        <taxon>Bacillales</taxon>
        <taxon>Paenibacillaceae</taxon>
        <taxon>Cohnella</taxon>
    </lineage>
</organism>
<keyword evidence="2 4" id="KW-0238">DNA-binding</keyword>
<dbReference type="OrthoDB" id="2356263at2"/>
<feature type="DNA-binding region" description="H-T-H motif" evidence="4">
    <location>
        <begin position="32"/>
        <end position="51"/>
    </location>
</feature>
<evidence type="ECO:0000313" key="7">
    <source>
        <dbReference type="Proteomes" id="UP000309673"/>
    </source>
</evidence>
<dbReference type="SUPFAM" id="SSF46689">
    <property type="entry name" value="Homeodomain-like"/>
    <property type="match status" value="1"/>
</dbReference>
<evidence type="ECO:0000259" key="5">
    <source>
        <dbReference type="PROSITE" id="PS50977"/>
    </source>
</evidence>
<dbReference type="Proteomes" id="UP000309673">
    <property type="component" value="Unassembled WGS sequence"/>
</dbReference>
<dbReference type="AlphaFoldDB" id="A0A4V5LSV2"/>
<dbReference type="PROSITE" id="PS50977">
    <property type="entry name" value="HTH_TETR_2"/>
    <property type="match status" value="1"/>
</dbReference>
<dbReference type="Pfam" id="PF00440">
    <property type="entry name" value="TetR_N"/>
    <property type="match status" value="1"/>
</dbReference>
<dbReference type="GO" id="GO:0003700">
    <property type="term" value="F:DNA-binding transcription factor activity"/>
    <property type="evidence" value="ECO:0007669"/>
    <property type="project" value="TreeGrafter"/>
</dbReference>
<proteinExistence type="predicted"/>
<evidence type="ECO:0000256" key="1">
    <source>
        <dbReference type="ARBA" id="ARBA00023015"/>
    </source>
</evidence>
<keyword evidence="1" id="KW-0805">Transcription regulation</keyword>
<protein>
    <submittedName>
        <fullName evidence="6">TetR/AcrR family transcriptional regulator</fullName>
    </submittedName>
</protein>
<evidence type="ECO:0000313" key="6">
    <source>
        <dbReference type="EMBL" id="TJY44509.1"/>
    </source>
</evidence>
<sequence>MGKNESASVNRRMEIISAAIEVFAETGYYRATTMQVAKRAGISQPYIFRFFSTKEELLLVALEASWQRIADSFRQVIATASPTRLEQELIETYEEIMNAYRSEMLLQMQAQTIQEEPIRMAMQSGFRDIRRIVLEAFQKNGVPDSEERTKLFIARGMLCNISMALGLPELMEG</sequence>
<gene>
    <name evidence="6" type="ORF">E5161_03785</name>
</gene>
<keyword evidence="7" id="KW-1185">Reference proteome</keyword>
<dbReference type="InterPro" id="IPR009057">
    <property type="entry name" value="Homeodomain-like_sf"/>
</dbReference>
<comment type="caution">
    <text evidence="6">The sequence shown here is derived from an EMBL/GenBank/DDBJ whole genome shotgun (WGS) entry which is preliminary data.</text>
</comment>
<feature type="domain" description="HTH tetR-type" evidence="5">
    <location>
        <begin position="9"/>
        <end position="69"/>
    </location>
</feature>
<evidence type="ECO:0000256" key="2">
    <source>
        <dbReference type="ARBA" id="ARBA00023125"/>
    </source>
</evidence>
<dbReference type="EMBL" id="SUPK01000001">
    <property type="protein sequence ID" value="TJY44509.1"/>
    <property type="molecule type" value="Genomic_DNA"/>
</dbReference>
<dbReference type="InterPro" id="IPR001647">
    <property type="entry name" value="HTH_TetR"/>
</dbReference>
<accession>A0A4V5LSV2</accession>
<dbReference type="InterPro" id="IPR050109">
    <property type="entry name" value="HTH-type_TetR-like_transc_reg"/>
</dbReference>
<dbReference type="GO" id="GO:0000976">
    <property type="term" value="F:transcription cis-regulatory region binding"/>
    <property type="evidence" value="ECO:0007669"/>
    <property type="project" value="TreeGrafter"/>
</dbReference>